<sequence>TGTMAHQGSYDYEHVNPTSPYGTPFDGTPSMSRRPSYEYQPSPAASTTRLVGGRPDSQTAGGLQRLRPTLDKNHSTYFNGSSTNLATENDYMIPERDSYEDDKSPYNVDEEDASTVTGSTPETKSGFDNRFSTTSSFGREYTDADYVVREIAKHDDIALMKPWKRKLHYMAPLFTIAAMGGYFTYYAFRIYFTVDAQ</sequence>
<feature type="non-terminal residue" evidence="3">
    <location>
        <position position="197"/>
    </location>
</feature>
<keyword evidence="2" id="KW-1133">Transmembrane helix</keyword>
<protein>
    <submittedName>
        <fullName evidence="3">Glycosyl transferas-like protein</fullName>
    </submittedName>
</protein>
<accession>A0A9P8EXV4</accession>
<organism evidence="3 4">
    <name type="scientific">Aureobasidium melanogenum</name>
    <name type="common">Aureobasidium pullulans var. melanogenum</name>
    <dbReference type="NCBI Taxonomy" id="46634"/>
    <lineage>
        <taxon>Eukaryota</taxon>
        <taxon>Fungi</taxon>
        <taxon>Dikarya</taxon>
        <taxon>Ascomycota</taxon>
        <taxon>Pezizomycotina</taxon>
        <taxon>Dothideomycetes</taxon>
        <taxon>Dothideomycetidae</taxon>
        <taxon>Dothideales</taxon>
        <taxon>Saccotheciaceae</taxon>
        <taxon>Aureobasidium</taxon>
    </lineage>
</organism>
<name>A0A9P8EXV4_AURME</name>
<feature type="transmembrane region" description="Helical" evidence="2">
    <location>
        <begin position="169"/>
        <end position="188"/>
    </location>
</feature>
<proteinExistence type="predicted"/>
<keyword evidence="2" id="KW-0472">Membrane</keyword>
<evidence type="ECO:0000256" key="1">
    <source>
        <dbReference type="SAM" id="MobiDB-lite"/>
    </source>
</evidence>
<evidence type="ECO:0000256" key="2">
    <source>
        <dbReference type="SAM" id="Phobius"/>
    </source>
</evidence>
<feature type="compositionally biased region" description="Basic and acidic residues" evidence="1">
    <location>
        <begin position="93"/>
        <end position="104"/>
    </location>
</feature>
<reference evidence="3" key="2">
    <citation type="submission" date="2021-08" db="EMBL/GenBank/DDBJ databases">
        <authorList>
            <person name="Gostincar C."/>
            <person name="Sun X."/>
            <person name="Song Z."/>
            <person name="Gunde-Cimerman N."/>
        </authorList>
    </citation>
    <scope>NUCLEOTIDE SEQUENCE</scope>
    <source>
        <strain evidence="3">EXF-9298</strain>
    </source>
</reference>
<evidence type="ECO:0000313" key="4">
    <source>
        <dbReference type="Proteomes" id="UP000729357"/>
    </source>
</evidence>
<feature type="non-terminal residue" evidence="3">
    <location>
        <position position="1"/>
    </location>
</feature>
<keyword evidence="2" id="KW-0812">Transmembrane</keyword>
<gene>
    <name evidence="3" type="ORF">KCU98_g23275</name>
</gene>
<comment type="caution">
    <text evidence="3">The sequence shown here is derived from an EMBL/GenBank/DDBJ whole genome shotgun (WGS) entry which is preliminary data.</text>
</comment>
<feature type="compositionally biased region" description="Polar residues" evidence="1">
    <location>
        <begin position="75"/>
        <end position="87"/>
    </location>
</feature>
<dbReference type="EMBL" id="JAHFXS010009906">
    <property type="protein sequence ID" value="KAG9913882.1"/>
    <property type="molecule type" value="Genomic_DNA"/>
</dbReference>
<evidence type="ECO:0000313" key="3">
    <source>
        <dbReference type="EMBL" id="KAG9913882.1"/>
    </source>
</evidence>
<feature type="region of interest" description="Disordered" evidence="1">
    <location>
        <begin position="1"/>
        <end position="127"/>
    </location>
</feature>
<keyword evidence="4" id="KW-1185">Reference proteome</keyword>
<dbReference type="Proteomes" id="UP000729357">
    <property type="component" value="Unassembled WGS sequence"/>
</dbReference>
<reference evidence="3" key="1">
    <citation type="journal article" date="2021" name="J Fungi (Basel)">
        <title>Virulence traits and population genomics of the black yeast Aureobasidium melanogenum.</title>
        <authorList>
            <person name="Cernosa A."/>
            <person name="Sun X."/>
            <person name="Gostincar C."/>
            <person name="Fang C."/>
            <person name="Gunde-Cimerman N."/>
            <person name="Song Z."/>
        </authorList>
    </citation>
    <scope>NUCLEOTIDE SEQUENCE</scope>
    <source>
        <strain evidence="3">EXF-9298</strain>
    </source>
</reference>
<feature type="compositionally biased region" description="Polar residues" evidence="1">
    <location>
        <begin position="114"/>
        <end position="123"/>
    </location>
</feature>
<dbReference type="AlphaFoldDB" id="A0A9P8EXV4"/>